<dbReference type="InterPro" id="IPR010879">
    <property type="entry name" value="DUF1508"/>
</dbReference>
<gene>
    <name evidence="3" type="ORF">C7G83_06625</name>
</gene>
<dbReference type="InterPro" id="IPR036913">
    <property type="entry name" value="YegP-like_sf"/>
</dbReference>
<organism evidence="3 4">
    <name type="scientific">Siccibacter turicensis</name>
    <dbReference type="NCBI Taxonomy" id="357233"/>
    <lineage>
        <taxon>Bacteria</taxon>
        <taxon>Pseudomonadati</taxon>
        <taxon>Pseudomonadota</taxon>
        <taxon>Gammaproteobacteria</taxon>
        <taxon>Enterobacterales</taxon>
        <taxon>Enterobacteriaceae</taxon>
        <taxon>Siccibacter</taxon>
    </lineage>
</organism>
<comment type="similarity">
    <text evidence="1">Belongs to the UPF0339 family. Duplicated subfamily.</text>
</comment>
<dbReference type="SUPFAM" id="SSF160113">
    <property type="entry name" value="YegP-like"/>
    <property type="match status" value="1"/>
</dbReference>
<accession>A0A2P8VN80</accession>
<evidence type="ECO:0000313" key="4">
    <source>
        <dbReference type="Proteomes" id="UP000240212"/>
    </source>
</evidence>
<dbReference type="OrthoDB" id="9802792at2"/>
<evidence type="ECO:0000313" key="3">
    <source>
        <dbReference type="EMBL" id="PSN09011.1"/>
    </source>
</evidence>
<dbReference type="RefSeq" id="WP_106876649.1">
    <property type="nucleotide sequence ID" value="NZ_PYEP01000002.1"/>
</dbReference>
<proteinExistence type="inferred from homology"/>
<protein>
    <submittedName>
        <fullName evidence="3">DUF1508 domain-containing protein</fullName>
    </submittedName>
</protein>
<dbReference type="Pfam" id="PF07411">
    <property type="entry name" value="DUF1508"/>
    <property type="match status" value="1"/>
</dbReference>
<name>A0A2P8VN80_9ENTR</name>
<dbReference type="Proteomes" id="UP000240212">
    <property type="component" value="Unassembled WGS sequence"/>
</dbReference>
<feature type="domain" description="DUF1508" evidence="2">
    <location>
        <begin position="10"/>
        <end position="41"/>
    </location>
</feature>
<dbReference type="AlphaFoldDB" id="A0A2P8VN80"/>
<dbReference type="EMBL" id="PYEP01000002">
    <property type="protein sequence ID" value="PSN09011.1"/>
    <property type="molecule type" value="Genomic_DNA"/>
</dbReference>
<evidence type="ECO:0000259" key="2">
    <source>
        <dbReference type="Pfam" id="PF07411"/>
    </source>
</evidence>
<reference evidence="3 4" key="1">
    <citation type="submission" date="2018-03" db="EMBL/GenBank/DDBJ databases">
        <title>Draft genome sequence of the first documented clinical Siccibacter turicensis isolate in Austria.</title>
        <authorList>
            <person name="Lepuschitz S."/>
            <person name="Pekard-Amenitsch S."/>
            <person name="Haunold R."/>
            <person name="Schill S."/>
            <person name="Mach R."/>
            <person name="Allerberger F."/>
            <person name="Ruppitsch W."/>
            <person name="Forsythe S.J."/>
        </authorList>
    </citation>
    <scope>NUCLEOTIDE SEQUENCE [LARGE SCALE GENOMIC DNA]</scope>
    <source>
        <strain evidence="3 4">6100069499-17</strain>
    </source>
</reference>
<dbReference type="Gene3D" id="3.30.160.160">
    <property type="entry name" value="YegP-like"/>
    <property type="match status" value="1"/>
</dbReference>
<keyword evidence="4" id="KW-1185">Reference proteome</keyword>
<evidence type="ECO:0000256" key="1">
    <source>
        <dbReference type="ARBA" id="ARBA00007576"/>
    </source>
</evidence>
<sequence length="52" mass="6004">MNDKWEIYKDSKGEWRWRRTAPNGVIVGASSQGYVNRTDCVENARRHGYTGS</sequence>
<comment type="caution">
    <text evidence="3">The sequence shown here is derived from an EMBL/GenBank/DDBJ whole genome shotgun (WGS) entry which is preliminary data.</text>
</comment>